<dbReference type="HAMAP" id="MF_00214">
    <property type="entry name" value="AroD"/>
    <property type="match status" value="1"/>
</dbReference>
<evidence type="ECO:0000256" key="6">
    <source>
        <dbReference type="HAMAP-Rule" id="MF_00214"/>
    </source>
</evidence>
<proteinExistence type="inferred from homology"/>
<dbReference type="RefSeq" id="WP_209627505.1">
    <property type="nucleotide sequence ID" value="NZ_PRDG01000002.1"/>
</dbReference>
<keyword evidence="4 6" id="KW-0456">Lyase</keyword>
<feature type="binding site" evidence="6">
    <location>
        <position position="62"/>
    </location>
    <ligand>
        <name>3-dehydroquinate</name>
        <dbReference type="ChEBI" id="CHEBI:32364"/>
    </ligand>
</feature>
<keyword evidence="8" id="KW-1185">Reference proteome</keyword>
<comment type="caution">
    <text evidence="6">Lacks conserved residue(s) required for the propagation of feature annotation.</text>
</comment>
<feature type="binding site" evidence="6">
    <location>
        <begin position="30"/>
        <end position="32"/>
    </location>
    <ligand>
        <name>3-dehydroquinate</name>
        <dbReference type="ChEBI" id="CHEBI:32364"/>
    </ligand>
</feature>
<keyword evidence="2 6" id="KW-0028">Amino-acid biosynthesis</keyword>
<name>A0ABS5B2G2_9STRE</name>
<dbReference type="CDD" id="cd00502">
    <property type="entry name" value="DHQase_I"/>
    <property type="match status" value="1"/>
</dbReference>
<feature type="binding site" evidence="6">
    <location>
        <position position="205"/>
    </location>
    <ligand>
        <name>3-dehydroquinate</name>
        <dbReference type="ChEBI" id="CHEBI:32364"/>
    </ligand>
</feature>
<dbReference type="Proteomes" id="UP001519296">
    <property type="component" value="Unassembled WGS sequence"/>
</dbReference>
<organism evidence="7 8">
    <name type="scientific">Streptococcus oricebi</name>
    <dbReference type="NCBI Taxonomy" id="1547447"/>
    <lineage>
        <taxon>Bacteria</taxon>
        <taxon>Bacillati</taxon>
        <taxon>Bacillota</taxon>
        <taxon>Bacilli</taxon>
        <taxon>Lactobacillales</taxon>
        <taxon>Streptococcaceae</taxon>
        <taxon>Streptococcus</taxon>
    </lineage>
</organism>
<evidence type="ECO:0000313" key="7">
    <source>
        <dbReference type="EMBL" id="MBP2623027.1"/>
    </source>
</evidence>
<feature type="binding site" evidence="6">
    <location>
        <position position="209"/>
    </location>
    <ligand>
        <name>3-dehydroquinate</name>
        <dbReference type="ChEBI" id="CHEBI:32364"/>
    </ligand>
</feature>
<evidence type="ECO:0000313" key="8">
    <source>
        <dbReference type="Proteomes" id="UP001519296"/>
    </source>
</evidence>
<dbReference type="Pfam" id="PF01487">
    <property type="entry name" value="DHquinase_I"/>
    <property type="match status" value="1"/>
</dbReference>
<comment type="caution">
    <text evidence="7">The sequence shown here is derived from an EMBL/GenBank/DDBJ whole genome shotgun (WGS) entry which is preliminary data.</text>
</comment>
<accession>A0ABS5B2G2</accession>
<comment type="function">
    <text evidence="6">Involved in the third step of the chorismate pathway, which leads to the biosynthesis of aromatic amino acids. Catalyzes the cis-dehydration of 3-dehydroquinate (DHQ) and introduces the first double bond of the aromatic ring to yield 3-dehydroshikimate.</text>
</comment>
<comment type="catalytic activity">
    <reaction evidence="1 6">
        <text>3-dehydroquinate = 3-dehydroshikimate + H2O</text>
        <dbReference type="Rhea" id="RHEA:21096"/>
        <dbReference type="ChEBI" id="CHEBI:15377"/>
        <dbReference type="ChEBI" id="CHEBI:16630"/>
        <dbReference type="ChEBI" id="CHEBI:32364"/>
        <dbReference type="EC" id="4.2.1.10"/>
    </reaction>
</comment>
<dbReference type="PANTHER" id="PTHR43699:SF1">
    <property type="entry name" value="3-DEHYDROQUINATE DEHYDRATASE"/>
    <property type="match status" value="1"/>
</dbReference>
<dbReference type="Gene3D" id="3.20.20.70">
    <property type="entry name" value="Aldolase class I"/>
    <property type="match status" value="1"/>
</dbReference>
<feature type="binding site" evidence="6">
    <location>
        <position position="186"/>
    </location>
    <ligand>
        <name>3-dehydroquinate</name>
        <dbReference type="ChEBI" id="CHEBI:32364"/>
    </ligand>
</feature>
<evidence type="ECO:0000256" key="3">
    <source>
        <dbReference type="ARBA" id="ARBA00023141"/>
    </source>
</evidence>
<dbReference type="EMBL" id="PRDG01000002">
    <property type="protein sequence ID" value="MBP2623027.1"/>
    <property type="molecule type" value="Genomic_DNA"/>
</dbReference>
<dbReference type="NCBIfam" id="TIGR01093">
    <property type="entry name" value="aroD"/>
    <property type="match status" value="1"/>
</dbReference>
<evidence type="ECO:0000256" key="4">
    <source>
        <dbReference type="ARBA" id="ARBA00023239"/>
    </source>
</evidence>
<dbReference type="InterPro" id="IPR050146">
    <property type="entry name" value="Type-I_3-dehydroquinase"/>
</dbReference>
<gene>
    <name evidence="6" type="primary">aroD</name>
    <name evidence="7" type="ORF">C4K46_03630</name>
</gene>
<evidence type="ECO:0000256" key="1">
    <source>
        <dbReference type="ARBA" id="ARBA00001864"/>
    </source>
</evidence>
<keyword evidence="5 6" id="KW-0704">Schiff base</keyword>
<dbReference type="EC" id="4.2.1.10" evidence="6"/>
<feature type="active site" description="Proton donor/acceptor" evidence="6">
    <location>
        <position position="118"/>
    </location>
</feature>
<comment type="similarity">
    <text evidence="6">Belongs to the type-I 3-dehydroquinase family.</text>
</comment>
<feature type="active site" description="Schiff-base intermediate with substrate" evidence="6">
    <location>
        <position position="143"/>
    </location>
</feature>
<comment type="pathway">
    <text evidence="6">Metabolic intermediate biosynthesis; chorismate biosynthesis; chorismate from D-erythrose 4-phosphate and phosphoenolpyruvate: step 3/7.</text>
</comment>
<dbReference type="PANTHER" id="PTHR43699">
    <property type="entry name" value="3-DEHYDROQUINATE DEHYDRATASE"/>
    <property type="match status" value="1"/>
</dbReference>
<dbReference type="InterPro" id="IPR001381">
    <property type="entry name" value="DHquinase_I"/>
</dbReference>
<keyword evidence="3 6" id="KW-0057">Aromatic amino acid biosynthesis</keyword>
<sequence length="226" mass="25828">MRLVVPVMPKSLEEVQQIDASRYAEADLIEWRADYLAKEDILTVAPAIFEKFAGWELIFTLRSRKEGGHIQLTDEEYVSTIKEIASLYQPDYIDFEYFSHKQVFEQMLEFSNLILSYHNFEETPEDLMEILSELTSLTPKVVKVSVLAQNEQDVLDLMNYTLGFKTLNPQQEYVTVSMGSLGRYSRLVGDLTGSSWTFASLDEASAPGQLSLSNMKKIQEILSDED</sequence>
<evidence type="ECO:0000256" key="5">
    <source>
        <dbReference type="ARBA" id="ARBA00023270"/>
    </source>
</evidence>
<dbReference type="SUPFAM" id="SSF51569">
    <property type="entry name" value="Aldolase"/>
    <property type="match status" value="1"/>
</dbReference>
<comment type="subunit">
    <text evidence="6">Homodimer.</text>
</comment>
<dbReference type="InterPro" id="IPR013785">
    <property type="entry name" value="Aldolase_TIM"/>
</dbReference>
<reference evidence="7 8" key="1">
    <citation type="submission" date="2018-02" db="EMBL/GenBank/DDBJ databases">
        <title>Draft genome sequence of Streptococcus oricebi CCUG 70868T type strain.</title>
        <authorList>
            <person name="Mendez V."/>
            <person name="Salva-Serra F."/>
            <person name="Jaen-Luchoro D."/>
            <person name="Gonzales-Siles L."/>
            <person name="Karlsson R."/>
            <person name="Engstrom-Jakobsson H."/>
            <person name="Busquets A."/>
            <person name="Gomila M."/>
            <person name="Pineiro-Iglesias B."/>
            <person name="Bennasar-Figueras A."/>
            <person name="Seeger M."/>
            <person name="Moore E."/>
        </authorList>
    </citation>
    <scope>NUCLEOTIDE SEQUENCE [LARGE SCALE GENOMIC DNA]</scope>
    <source>
        <strain evidence="7 8">CCUG 70868</strain>
    </source>
</reference>
<protein>
    <recommendedName>
        <fullName evidence="6">3-dehydroquinate dehydratase</fullName>
        <shortName evidence="6">3-dehydroquinase</shortName>
        <ecNumber evidence="6">4.2.1.10</ecNumber>
    </recommendedName>
    <alternativeName>
        <fullName evidence="6">Type I DHQase</fullName>
    </alternativeName>
    <alternativeName>
        <fullName evidence="6">Type I dehydroquinase</fullName>
        <shortName evidence="6">DHQ1</shortName>
    </alternativeName>
</protein>
<evidence type="ECO:0000256" key="2">
    <source>
        <dbReference type="ARBA" id="ARBA00022605"/>
    </source>
</evidence>